<evidence type="ECO:0000256" key="1">
    <source>
        <dbReference type="ARBA" id="ARBA00004123"/>
    </source>
</evidence>
<dbReference type="GO" id="GO:0060261">
    <property type="term" value="P:positive regulation of transcription initiation by RNA polymerase II"/>
    <property type="evidence" value="ECO:0007669"/>
    <property type="project" value="TreeGrafter"/>
</dbReference>
<dbReference type="Proteomes" id="UP000228934">
    <property type="component" value="Unassembled WGS sequence"/>
</dbReference>
<dbReference type="Pfam" id="PF11277">
    <property type="entry name" value="Med24_N"/>
    <property type="match status" value="1"/>
</dbReference>
<dbReference type="PANTHER" id="PTHR12898:SF1">
    <property type="entry name" value="MEDIATOR OF RNA POLYMERASE II TRANSCRIPTION SUBUNIT 24"/>
    <property type="match status" value="1"/>
</dbReference>
<evidence type="ECO:0000313" key="10">
    <source>
        <dbReference type="Proteomes" id="UP000228934"/>
    </source>
</evidence>
<comment type="similarity">
    <text evidence="2">Belongs to the Mediator complex subunit 24 family.</text>
</comment>
<dbReference type="GO" id="GO:0016592">
    <property type="term" value="C:mediator complex"/>
    <property type="evidence" value="ECO:0007669"/>
    <property type="project" value="InterPro"/>
</dbReference>
<keyword evidence="4" id="KW-0805">Transcription regulation</keyword>
<comment type="subcellular location">
    <subcellularLocation>
        <location evidence="1">Nucleus</location>
    </subcellularLocation>
</comment>
<evidence type="ECO:0000256" key="3">
    <source>
        <dbReference type="ARBA" id="ARBA00019693"/>
    </source>
</evidence>
<evidence type="ECO:0000256" key="6">
    <source>
        <dbReference type="ARBA" id="ARBA00023163"/>
    </source>
</evidence>
<dbReference type="PANTHER" id="PTHR12898">
    <property type="entry name" value="MEDIATOR OF RNA POLYMERASE II TRANSCRIPTION SUBUNIT 24"/>
    <property type="match status" value="1"/>
</dbReference>
<keyword evidence="5" id="KW-0010">Activator</keyword>
<keyword evidence="6" id="KW-0804">Transcription</keyword>
<evidence type="ECO:0000256" key="5">
    <source>
        <dbReference type="ARBA" id="ARBA00023159"/>
    </source>
</evidence>
<sequence length="259" mass="29409">MILSDGSTGSETPFFESWMQTCMPGEGKVLNPEHPCFRHPDIPKVEALVALLNTSPEMKLIQTKWHEVCLSIPAAILEVHNAWENGVLSFEAIQRPFTAQALKVRHWMLDLQSAYAVDVTGCMHSEYLLNSASLEDIHSTYTDERDKSLQMIRQLGTPMYGDNILQFYNERVIIMSSILENMCSEVLQQTATQIKFAVTGSEPVPYVHRLPPKKPIKEVLHGAFNNTLEKGWVDIRSLHIFDTLLQMGGVYWFCNNLVK</sequence>
<dbReference type="OrthoDB" id="21216at2759"/>
<keyword evidence="10" id="KW-1185">Reference proteome</keyword>
<proteinExistence type="inferred from homology"/>
<evidence type="ECO:0000256" key="4">
    <source>
        <dbReference type="ARBA" id="ARBA00023015"/>
    </source>
</evidence>
<keyword evidence="7" id="KW-0539">Nucleus</keyword>
<dbReference type="EMBL" id="KV925006">
    <property type="protein sequence ID" value="PIO40066.1"/>
    <property type="molecule type" value="Genomic_DNA"/>
</dbReference>
<protein>
    <recommendedName>
        <fullName evidence="3">Mediator of RNA polymerase II transcription subunit 24</fullName>
    </recommendedName>
    <alternativeName>
        <fullName evidence="8">Mediator complex subunit 24</fullName>
    </alternativeName>
</protein>
<evidence type="ECO:0000313" key="9">
    <source>
        <dbReference type="EMBL" id="PIO40066.1"/>
    </source>
</evidence>
<name>A0A2G9SIS5_AQUCT</name>
<dbReference type="AlphaFoldDB" id="A0A2G9SIS5"/>
<gene>
    <name evidence="9" type="ORF">AB205_0153190</name>
</gene>
<evidence type="ECO:0000256" key="2">
    <source>
        <dbReference type="ARBA" id="ARBA00007864"/>
    </source>
</evidence>
<feature type="non-terminal residue" evidence="9">
    <location>
        <position position="259"/>
    </location>
</feature>
<accession>A0A2G9SIS5</accession>
<dbReference type="GO" id="GO:0003712">
    <property type="term" value="F:transcription coregulator activity"/>
    <property type="evidence" value="ECO:0007669"/>
    <property type="project" value="TreeGrafter"/>
</dbReference>
<evidence type="ECO:0000256" key="8">
    <source>
        <dbReference type="ARBA" id="ARBA00031960"/>
    </source>
</evidence>
<dbReference type="InterPro" id="IPR021429">
    <property type="entry name" value="Mediator_Med24"/>
</dbReference>
<organism evidence="9 10">
    <name type="scientific">Aquarana catesbeiana</name>
    <name type="common">American bullfrog</name>
    <name type="synonym">Rana catesbeiana</name>
    <dbReference type="NCBI Taxonomy" id="8400"/>
    <lineage>
        <taxon>Eukaryota</taxon>
        <taxon>Metazoa</taxon>
        <taxon>Chordata</taxon>
        <taxon>Craniata</taxon>
        <taxon>Vertebrata</taxon>
        <taxon>Euteleostomi</taxon>
        <taxon>Amphibia</taxon>
        <taxon>Batrachia</taxon>
        <taxon>Anura</taxon>
        <taxon>Neobatrachia</taxon>
        <taxon>Ranoidea</taxon>
        <taxon>Ranidae</taxon>
        <taxon>Aquarana</taxon>
    </lineage>
</organism>
<evidence type="ECO:0000256" key="7">
    <source>
        <dbReference type="ARBA" id="ARBA00023242"/>
    </source>
</evidence>
<reference evidence="10" key="1">
    <citation type="journal article" date="2017" name="Nat. Commun.">
        <title>The North American bullfrog draft genome provides insight into hormonal regulation of long noncoding RNA.</title>
        <authorList>
            <person name="Hammond S.A."/>
            <person name="Warren R.L."/>
            <person name="Vandervalk B.P."/>
            <person name="Kucuk E."/>
            <person name="Khan H."/>
            <person name="Gibb E.A."/>
            <person name="Pandoh P."/>
            <person name="Kirk H."/>
            <person name="Zhao Y."/>
            <person name="Jones M."/>
            <person name="Mungall A.J."/>
            <person name="Coope R."/>
            <person name="Pleasance S."/>
            <person name="Moore R.A."/>
            <person name="Holt R.A."/>
            <person name="Round J.M."/>
            <person name="Ohora S."/>
            <person name="Walle B.V."/>
            <person name="Veldhoen N."/>
            <person name="Helbing C.C."/>
            <person name="Birol I."/>
        </authorList>
    </citation>
    <scope>NUCLEOTIDE SEQUENCE [LARGE SCALE GENOMIC DNA]</scope>
</reference>